<dbReference type="InterPro" id="IPR038763">
    <property type="entry name" value="DHH_sf"/>
</dbReference>
<evidence type="ECO:0000313" key="10">
    <source>
        <dbReference type="EMBL" id="MEY8762335.1"/>
    </source>
</evidence>
<dbReference type="PANTHER" id="PTHR12112:SF22">
    <property type="entry name" value="MANGANESE-DEPENDENT INORGANIC PYROPHOSPHATASE-RELATED"/>
    <property type="match status" value="1"/>
</dbReference>
<keyword evidence="5" id="KW-0464">Manganese</keyword>
<evidence type="ECO:0000313" key="11">
    <source>
        <dbReference type="Proteomes" id="UP001565220"/>
    </source>
</evidence>
<keyword evidence="4 10" id="KW-0378">Hydrolase</keyword>
<dbReference type="RefSeq" id="WP_294181416.1">
    <property type="nucleotide sequence ID" value="NZ_JBGFFE010000001.1"/>
</dbReference>
<dbReference type="Pfam" id="PF01368">
    <property type="entry name" value="DHH"/>
    <property type="match status" value="1"/>
</dbReference>
<dbReference type="Pfam" id="PF02833">
    <property type="entry name" value="DHHA2"/>
    <property type="match status" value="1"/>
</dbReference>
<comment type="caution">
    <text evidence="10">The sequence shown here is derived from an EMBL/GenBank/DDBJ whole genome shotgun (WGS) entry which is preliminary data.</text>
</comment>
<feature type="domain" description="CBS" evidence="9">
    <location>
        <begin position="142"/>
        <end position="199"/>
    </location>
</feature>
<evidence type="ECO:0000256" key="2">
    <source>
        <dbReference type="ARBA" id="ARBA00012146"/>
    </source>
</evidence>
<evidence type="ECO:0000259" key="9">
    <source>
        <dbReference type="PROSITE" id="PS51371"/>
    </source>
</evidence>
<evidence type="ECO:0000256" key="3">
    <source>
        <dbReference type="ARBA" id="ARBA00022723"/>
    </source>
</evidence>
<comment type="catalytic activity">
    <reaction evidence="7">
        <text>diphosphate + H2O = 2 phosphate + H(+)</text>
        <dbReference type="Rhea" id="RHEA:24576"/>
        <dbReference type="ChEBI" id="CHEBI:15377"/>
        <dbReference type="ChEBI" id="CHEBI:15378"/>
        <dbReference type="ChEBI" id="CHEBI:33019"/>
        <dbReference type="ChEBI" id="CHEBI:43474"/>
        <dbReference type="EC" id="3.6.1.1"/>
    </reaction>
</comment>
<dbReference type="Gene3D" id="3.10.310.20">
    <property type="entry name" value="DHHA2 domain"/>
    <property type="match status" value="1"/>
</dbReference>
<dbReference type="EMBL" id="JBGFFE010000001">
    <property type="protein sequence ID" value="MEY8762335.1"/>
    <property type="molecule type" value="Genomic_DNA"/>
</dbReference>
<evidence type="ECO:0000256" key="1">
    <source>
        <dbReference type="ARBA" id="ARBA00001936"/>
    </source>
</evidence>
<dbReference type="Proteomes" id="UP001565220">
    <property type="component" value="Unassembled WGS sequence"/>
</dbReference>
<dbReference type="PROSITE" id="PS51371">
    <property type="entry name" value="CBS"/>
    <property type="match status" value="2"/>
</dbReference>
<gene>
    <name evidence="10" type="ORF">AB8S09_01550</name>
</gene>
<dbReference type="SUPFAM" id="SSF54631">
    <property type="entry name" value="CBS-domain pair"/>
    <property type="match status" value="1"/>
</dbReference>
<dbReference type="InterPro" id="IPR038222">
    <property type="entry name" value="DHHA2_dom_sf"/>
</dbReference>
<dbReference type="Gene3D" id="3.90.1640.10">
    <property type="entry name" value="inorganic pyrophosphatase (n-terminal core)"/>
    <property type="match status" value="2"/>
</dbReference>
<dbReference type="NCBIfam" id="NF011443">
    <property type="entry name" value="PRK14869.1-5"/>
    <property type="match status" value="1"/>
</dbReference>
<keyword evidence="3" id="KW-0479">Metal-binding</keyword>
<dbReference type="InterPro" id="IPR046342">
    <property type="entry name" value="CBS_dom_sf"/>
</dbReference>
<dbReference type="EC" id="3.6.1.1" evidence="2"/>
<evidence type="ECO:0000256" key="5">
    <source>
        <dbReference type="ARBA" id="ARBA00023211"/>
    </source>
</evidence>
<dbReference type="CDD" id="cd04597">
    <property type="entry name" value="CBS_pair_inorgPPase"/>
    <property type="match status" value="1"/>
</dbReference>
<evidence type="ECO:0000256" key="8">
    <source>
        <dbReference type="PROSITE-ProRule" id="PRU00703"/>
    </source>
</evidence>
<dbReference type="NCBIfam" id="NF003877">
    <property type="entry name" value="PRK05427.1"/>
    <property type="match status" value="1"/>
</dbReference>
<dbReference type="InterPro" id="IPR004097">
    <property type="entry name" value="DHHA2"/>
</dbReference>
<proteinExistence type="predicted"/>
<organism evidence="10 11">
    <name type="scientific">Clostridium lapidicellarium</name>
    <dbReference type="NCBI Taxonomy" id="3240931"/>
    <lineage>
        <taxon>Bacteria</taxon>
        <taxon>Bacillati</taxon>
        <taxon>Bacillota</taxon>
        <taxon>Clostridia</taxon>
        <taxon>Eubacteriales</taxon>
        <taxon>Clostridiaceae</taxon>
        <taxon>Clostridium</taxon>
    </lineage>
</organism>
<accession>A0ABV4DVX1</accession>
<feature type="domain" description="CBS" evidence="9">
    <location>
        <begin position="73"/>
        <end position="133"/>
    </location>
</feature>
<evidence type="ECO:0000256" key="4">
    <source>
        <dbReference type="ARBA" id="ARBA00022801"/>
    </source>
</evidence>
<keyword evidence="8" id="KW-0129">CBS domain</keyword>
<dbReference type="SMART" id="SM00116">
    <property type="entry name" value="CBS"/>
    <property type="match status" value="2"/>
</dbReference>
<dbReference type="InterPro" id="IPR000644">
    <property type="entry name" value="CBS_dom"/>
</dbReference>
<comment type="cofactor">
    <cofactor evidence="1">
        <name>Mn(2+)</name>
        <dbReference type="ChEBI" id="CHEBI:29035"/>
    </cofactor>
</comment>
<reference evidence="10 11" key="1">
    <citation type="submission" date="2024-08" db="EMBL/GenBank/DDBJ databases">
        <title>Clostridium lapicellarii sp. nov., and Clostridium renhuaiense sp. nov., two species isolated from the mud in a fermentation cellar used for producing sauce-flavour Chinese liquors.</title>
        <authorList>
            <person name="Yang F."/>
            <person name="Wang H."/>
            <person name="Chen L.Q."/>
            <person name="Zhou N."/>
            <person name="Lu J.J."/>
            <person name="Pu X.X."/>
            <person name="Wan B."/>
            <person name="Wang L."/>
            <person name="Liu S.J."/>
        </authorList>
    </citation>
    <scope>NUCLEOTIDE SEQUENCE [LARGE SCALE GENOMIC DNA]</scope>
    <source>
        <strain evidence="10 11">MT-113</strain>
    </source>
</reference>
<sequence length="434" mass="47459">MNDVVYITGHKNPDTDSICSSIAYAEFKNKTGVKAVPIRLGNLNSETKFVLDHFGIEPQKLVDSVKPRISDVNIDSVNTISPETPLKTVRETMSKSNTNILPVVNNSGKLTGIISRSDMSSCCKNEDGRGTDLKNVPVNRIMKKDNIISFKSTDLVDDAKGTALKNGYANYPIVDSEDKVLGIVSMENLKSPNRKKIILVDHNEKAQSVDGLEDAEILEVLDHHKIGDIQTGNPIYFRNEPIGCTATIVASRFFENGIEPSRKAAGLLCSAIISDTLLFRSPTSTDKDKSMLKKLSAIAGIDPEPFSMQMFKAASSLEGKTPDKILNEDFKVFNISRTKLGVGQVSTMDTEGFNSIRNRVIDSMKLKCKNENFDLVILMVTNILKNGSELIAVGGQKDVISKAFGKELKDGSVYIPGMLSRKKQVIPPLTAALS</sequence>
<dbReference type="InterPro" id="IPR001667">
    <property type="entry name" value="DDH_dom"/>
</dbReference>
<name>A0ABV4DVX1_9CLOT</name>
<dbReference type="PANTHER" id="PTHR12112">
    <property type="entry name" value="BNIP - RELATED"/>
    <property type="match status" value="1"/>
</dbReference>
<dbReference type="SMART" id="SM01131">
    <property type="entry name" value="DHHA2"/>
    <property type="match status" value="1"/>
</dbReference>
<evidence type="ECO:0000256" key="6">
    <source>
        <dbReference type="ARBA" id="ARBA00032535"/>
    </source>
</evidence>
<protein>
    <recommendedName>
        <fullName evidence="2">inorganic diphosphatase</fullName>
        <ecNumber evidence="2">3.6.1.1</ecNumber>
    </recommendedName>
    <alternativeName>
        <fullName evidence="6">Pyrophosphate phospho-hydrolase</fullName>
    </alternativeName>
</protein>
<dbReference type="Pfam" id="PF00571">
    <property type="entry name" value="CBS"/>
    <property type="match status" value="2"/>
</dbReference>
<keyword evidence="11" id="KW-1185">Reference proteome</keyword>
<dbReference type="GO" id="GO:0004427">
    <property type="term" value="F:inorganic diphosphate phosphatase activity"/>
    <property type="evidence" value="ECO:0007669"/>
    <property type="project" value="UniProtKB-EC"/>
</dbReference>
<evidence type="ECO:0000256" key="7">
    <source>
        <dbReference type="ARBA" id="ARBA00047820"/>
    </source>
</evidence>
<dbReference type="SUPFAM" id="SSF64182">
    <property type="entry name" value="DHH phosphoesterases"/>
    <property type="match status" value="1"/>
</dbReference>